<evidence type="ECO:0000313" key="2">
    <source>
        <dbReference type="Proteomes" id="UP001153076"/>
    </source>
</evidence>
<name>A0A9Q1JPC8_9CARY</name>
<reference evidence="1" key="1">
    <citation type="submission" date="2022-04" db="EMBL/GenBank/DDBJ databases">
        <title>Carnegiea gigantea Genome sequencing and assembly v2.</title>
        <authorList>
            <person name="Copetti D."/>
            <person name="Sanderson M.J."/>
            <person name="Burquez A."/>
            <person name="Wojciechowski M.F."/>
        </authorList>
    </citation>
    <scope>NUCLEOTIDE SEQUENCE</scope>
    <source>
        <strain evidence="1">SGP5-SGP5p</strain>
        <tissue evidence="1">Aerial part</tissue>
    </source>
</reference>
<dbReference type="Proteomes" id="UP001153076">
    <property type="component" value="Unassembled WGS sequence"/>
</dbReference>
<dbReference type="EMBL" id="JAKOGI010000997">
    <property type="protein sequence ID" value="KAJ8428537.1"/>
    <property type="molecule type" value="Genomic_DNA"/>
</dbReference>
<dbReference type="AlphaFoldDB" id="A0A9Q1JPC8"/>
<keyword evidence="2" id="KW-1185">Reference proteome</keyword>
<evidence type="ECO:0000313" key="1">
    <source>
        <dbReference type="EMBL" id="KAJ8428537.1"/>
    </source>
</evidence>
<proteinExistence type="predicted"/>
<dbReference type="PANTHER" id="PTHR36482:SF7">
    <property type="entry name" value="OS04G0308500 PROTEIN"/>
    <property type="match status" value="1"/>
</dbReference>
<gene>
    <name evidence="1" type="ORF">Cgig2_003785</name>
</gene>
<comment type="caution">
    <text evidence="1">The sequence shown here is derived from an EMBL/GenBank/DDBJ whole genome shotgun (WGS) entry which is preliminary data.</text>
</comment>
<sequence>MRSWKRWRKYKGKTKTQEDQAREAMRLINDSGKRTDFENYVKDVEEDYANGVSCLVRLYNATGDTLDYAVSNTRGLHNIEHIYRSNCPVTAGDKDCLGYIGQTPHPTQNGNGQWASFLHVHQTAEATVVYRGKNQDGNQRDFIIAWAVPCGPCETSYVVSFEGRFRCARNLLNSDYSDRTNRGGIIIDNHTEKERLLSLMQLSRSLSVHRPFWRLLILSLPYINEFNRCVLVMFCSILEFQVFE</sequence>
<accession>A0A9Q1JPC8</accession>
<protein>
    <submittedName>
        <fullName evidence="1">Uncharacterized protein</fullName>
    </submittedName>
</protein>
<dbReference type="PANTHER" id="PTHR36482">
    <property type="entry name" value="OSJNBA0024J22.15 PROTEIN"/>
    <property type="match status" value="1"/>
</dbReference>
<organism evidence="1 2">
    <name type="scientific">Carnegiea gigantea</name>
    <dbReference type="NCBI Taxonomy" id="171969"/>
    <lineage>
        <taxon>Eukaryota</taxon>
        <taxon>Viridiplantae</taxon>
        <taxon>Streptophyta</taxon>
        <taxon>Embryophyta</taxon>
        <taxon>Tracheophyta</taxon>
        <taxon>Spermatophyta</taxon>
        <taxon>Magnoliopsida</taxon>
        <taxon>eudicotyledons</taxon>
        <taxon>Gunneridae</taxon>
        <taxon>Pentapetalae</taxon>
        <taxon>Caryophyllales</taxon>
        <taxon>Cactineae</taxon>
        <taxon>Cactaceae</taxon>
        <taxon>Cactoideae</taxon>
        <taxon>Echinocereeae</taxon>
        <taxon>Carnegiea</taxon>
    </lineage>
</organism>
<dbReference type="Pfam" id="PF21230">
    <property type="entry name" value="Nakanori"/>
    <property type="match status" value="2"/>
</dbReference>
<dbReference type="InterPro" id="IPR053085">
    <property type="entry name" value="Jasmonate-induced_protein"/>
</dbReference>
<dbReference type="OrthoDB" id="2617878at2759"/>
<dbReference type="InterPro" id="IPR049065">
    <property type="entry name" value="Nakanori"/>
</dbReference>